<evidence type="ECO:0000256" key="1">
    <source>
        <dbReference type="ARBA" id="ARBA00004141"/>
    </source>
</evidence>
<feature type="chain" id="PRO_5022262961" description="Neurotransmitter-gated ion-channel ligand-binding domain-containing protein" evidence="11">
    <location>
        <begin position="22"/>
        <end position="727"/>
    </location>
</feature>
<dbReference type="Gene3D" id="1.20.58.390">
    <property type="entry name" value="Neurotransmitter-gated ion-channel transmembrane domain"/>
    <property type="match status" value="2"/>
</dbReference>
<sequence length="727" mass="83852">MLVLKSVVFVLVGLHLNFLKAALVANHPVQDDQLHKHLLISPSYSSHHAPSLIKGRPLPVEFSINVRNVLGINEKEQLISLETSLRMFWIDPRVKVRDESLNLSAPANEQYITFNPKVAHHFWIPDIFLDRAKDIRVPTYFTRPASLRIYRDSTFRYSSRINFDAACPMDFHRYPVDSQLCEINFESFGHTNKQLTFSWKANASNVNPNITLAQFDMEVVLEETYATDYYDLAYPGIIMKIHLTREIGYHIVQTYIPSVIFVILAWLSMFISPDSVPGRVGMGMTTLLTVTAMFGSVRQNVPRVSYVSYLDIWMLMCILFVFFCVLEFTVVTTLLRGNRRYTVKTLEYSSRLPALQSIGDGNPTSPQMDASTFQLVDFEPGYNVHEHPPTQTGEALQVDFQINLRNVLQVDEVAQICSLEMTIRMYWTDLRIKKKKVTTELDFVTLNPRAAQYFWIPDIFIDQAKDLRVPSYYVRPASIRVYNDSRIRFAARVNFDVACGMEFHRYPHDVQTCEVKFESFGYTNRQMRYAWLSGNNINQNISLPQFDLEVKLGNNYSTDYYDLAYPGVIMRILLSRKMSFHLMQTYIPSFIFVTLAWLTIFIPPDQIPARHVVIAFKRVCVYVSPPSPPGRVTMTMTTLLTLTAMFAAVRSNVPRVSYVSFLDIWMFVCIVFVFLVIIHFIIVIMLLRLDRVKSANALEKLGAILIPVAFFSFNLLYWAILYGGEWL</sequence>
<reference evidence="14 15" key="1">
    <citation type="journal article" date="2018" name="Nat. Ecol. Evol.">
        <title>Genomic signatures of mitonuclear coevolution across populations of Tigriopus californicus.</title>
        <authorList>
            <person name="Barreto F.S."/>
            <person name="Watson E.T."/>
            <person name="Lima T.G."/>
            <person name="Willett C.S."/>
            <person name="Edmands S."/>
            <person name="Li W."/>
            <person name="Burton R.S."/>
        </authorList>
    </citation>
    <scope>NUCLEOTIDE SEQUENCE [LARGE SCALE GENOMIC DNA]</scope>
    <source>
        <strain evidence="14 15">San Diego</strain>
    </source>
</reference>
<feature type="transmembrane region" description="Helical" evidence="11">
    <location>
        <begin position="280"/>
        <end position="297"/>
    </location>
</feature>
<keyword evidence="9 11" id="KW-0472">Membrane</keyword>
<keyword evidence="4" id="KW-1003">Cell membrane</keyword>
<evidence type="ECO:0000259" key="13">
    <source>
        <dbReference type="Pfam" id="PF02932"/>
    </source>
</evidence>
<dbReference type="STRING" id="6832.A0A553P9T0"/>
<evidence type="ECO:0000256" key="4">
    <source>
        <dbReference type="ARBA" id="ARBA00022475"/>
    </source>
</evidence>
<dbReference type="EMBL" id="VCGU01000005">
    <property type="protein sequence ID" value="TRY74426.1"/>
    <property type="molecule type" value="Genomic_DNA"/>
</dbReference>
<feature type="non-terminal residue" evidence="14">
    <location>
        <position position="727"/>
    </location>
</feature>
<feature type="domain" description="Neurotransmitter-gated ion-channel transmembrane" evidence="13">
    <location>
        <begin position="622"/>
        <end position="688"/>
    </location>
</feature>
<dbReference type="OMA" id="HVVLCQD"/>
<evidence type="ECO:0000256" key="2">
    <source>
        <dbReference type="ARBA" id="ARBA00004236"/>
    </source>
</evidence>
<feature type="transmembrane region" description="Helical" evidence="11">
    <location>
        <begin position="664"/>
        <end position="689"/>
    </location>
</feature>
<proteinExistence type="inferred from homology"/>
<dbReference type="Gene3D" id="2.70.170.10">
    <property type="entry name" value="Neurotransmitter-gated ion-channel ligand-binding domain"/>
    <property type="match status" value="2"/>
</dbReference>
<evidence type="ECO:0000259" key="12">
    <source>
        <dbReference type="Pfam" id="PF02931"/>
    </source>
</evidence>
<protein>
    <recommendedName>
        <fullName evidence="16">Neurotransmitter-gated ion-channel ligand-binding domain-containing protein</fullName>
    </recommendedName>
</protein>
<evidence type="ECO:0000313" key="14">
    <source>
        <dbReference type="EMBL" id="TRY74426.1"/>
    </source>
</evidence>
<keyword evidence="15" id="KW-1185">Reference proteome</keyword>
<dbReference type="PRINTS" id="PR00253">
    <property type="entry name" value="GABAARECEPTR"/>
</dbReference>
<feature type="transmembrane region" description="Helical" evidence="11">
    <location>
        <begin position="580"/>
        <end position="602"/>
    </location>
</feature>
<accession>A0A553P9T0</accession>
<dbReference type="SUPFAM" id="SSF90112">
    <property type="entry name" value="Neurotransmitter-gated ion-channel transmembrane pore"/>
    <property type="match status" value="2"/>
</dbReference>
<evidence type="ECO:0000256" key="8">
    <source>
        <dbReference type="ARBA" id="ARBA00023065"/>
    </source>
</evidence>
<dbReference type="InterPro" id="IPR018000">
    <property type="entry name" value="Neurotransmitter_ion_chnl_CS"/>
</dbReference>
<dbReference type="Proteomes" id="UP000318571">
    <property type="component" value="Chromosome 2"/>
</dbReference>
<feature type="transmembrane region" description="Helical" evidence="11">
    <location>
        <begin position="312"/>
        <end position="335"/>
    </location>
</feature>
<feature type="transmembrane region" description="Helical" evidence="11">
    <location>
        <begin position="247"/>
        <end position="268"/>
    </location>
</feature>
<dbReference type="PRINTS" id="PR00252">
    <property type="entry name" value="NRIONCHANNEL"/>
</dbReference>
<dbReference type="AlphaFoldDB" id="A0A553P9T0"/>
<keyword evidence="10 11" id="KW-0407">Ion channel</keyword>
<evidence type="ECO:0000256" key="3">
    <source>
        <dbReference type="ARBA" id="ARBA00022448"/>
    </source>
</evidence>
<dbReference type="GO" id="GO:0005230">
    <property type="term" value="F:extracellular ligand-gated monoatomic ion channel activity"/>
    <property type="evidence" value="ECO:0007669"/>
    <property type="project" value="InterPro"/>
</dbReference>
<comment type="subcellular location">
    <subcellularLocation>
        <location evidence="2">Cell membrane</location>
    </subcellularLocation>
    <subcellularLocation>
        <location evidence="1">Membrane</location>
        <topology evidence="1">Multi-pass membrane protein</topology>
    </subcellularLocation>
</comment>
<dbReference type="GO" id="GO:0005886">
    <property type="term" value="C:plasma membrane"/>
    <property type="evidence" value="ECO:0007669"/>
    <property type="project" value="UniProtKB-SubCell"/>
</dbReference>
<keyword evidence="3 11" id="KW-0813">Transport</keyword>
<evidence type="ECO:0000256" key="7">
    <source>
        <dbReference type="ARBA" id="ARBA00022989"/>
    </source>
</evidence>
<comment type="caution">
    <text evidence="14">The sequence shown here is derived from an EMBL/GenBank/DDBJ whole genome shotgun (WGS) entry which is preliminary data.</text>
</comment>
<evidence type="ECO:0000256" key="11">
    <source>
        <dbReference type="RuleBase" id="RU000687"/>
    </source>
</evidence>
<dbReference type="GO" id="GO:0099095">
    <property type="term" value="F:ligand-gated monoatomic anion channel activity"/>
    <property type="evidence" value="ECO:0007669"/>
    <property type="project" value="UniProtKB-ARBA"/>
</dbReference>
<evidence type="ECO:0000256" key="9">
    <source>
        <dbReference type="ARBA" id="ARBA00023136"/>
    </source>
</evidence>
<dbReference type="InterPro" id="IPR006029">
    <property type="entry name" value="Neurotrans-gated_channel_TM"/>
</dbReference>
<feature type="domain" description="Neurotransmitter-gated ion-channel ligand-binding" evidence="12">
    <location>
        <begin position="381"/>
        <end position="577"/>
    </location>
</feature>
<gene>
    <name evidence="14" type="ORF">TCAL_05021</name>
</gene>
<evidence type="ECO:0008006" key="16">
    <source>
        <dbReference type="Google" id="ProtNLM"/>
    </source>
</evidence>
<feature type="domain" description="Neurotransmitter-gated ion-channel ligand-binding" evidence="12">
    <location>
        <begin position="33"/>
        <end position="246"/>
    </location>
</feature>
<evidence type="ECO:0000256" key="10">
    <source>
        <dbReference type="ARBA" id="ARBA00023303"/>
    </source>
</evidence>
<comment type="similarity">
    <text evidence="11">Belongs to the ligand-gated ion channel (TC 1.A.9) family.</text>
</comment>
<dbReference type="CDD" id="cd19049">
    <property type="entry name" value="LGIC_TM_anion"/>
    <property type="match status" value="2"/>
</dbReference>
<organism evidence="14 15">
    <name type="scientific">Tigriopus californicus</name>
    <name type="common">Marine copepod</name>
    <dbReference type="NCBI Taxonomy" id="6832"/>
    <lineage>
        <taxon>Eukaryota</taxon>
        <taxon>Metazoa</taxon>
        <taxon>Ecdysozoa</taxon>
        <taxon>Arthropoda</taxon>
        <taxon>Crustacea</taxon>
        <taxon>Multicrustacea</taxon>
        <taxon>Hexanauplia</taxon>
        <taxon>Copepoda</taxon>
        <taxon>Harpacticoida</taxon>
        <taxon>Harpacticidae</taxon>
        <taxon>Tigriopus</taxon>
    </lineage>
</organism>
<feature type="transmembrane region" description="Helical" evidence="11">
    <location>
        <begin position="701"/>
        <end position="720"/>
    </location>
</feature>
<feature type="signal peptide" evidence="11">
    <location>
        <begin position="1"/>
        <end position="21"/>
    </location>
</feature>
<dbReference type="PANTHER" id="PTHR18945">
    <property type="entry name" value="NEUROTRANSMITTER GATED ION CHANNEL"/>
    <property type="match status" value="1"/>
</dbReference>
<dbReference type="Pfam" id="PF02932">
    <property type="entry name" value="Neur_chan_memb"/>
    <property type="match status" value="2"/>
</dbReference>
<dbReference type="PROSITE" id="PS00236">
    <property type="entry name" value="NEUROTR_ION_CHANNEL"/>
    <property type="match status" value="2"/>
</dbReference>
<dbReference type="InterPro" id="IPR036734">
    <property type="entry name" value="Neur_chan_lig-bd_sf"/>
</dbReference>
<keyword evidence="7 11" id="KW-1133">Transmembrane helix</keyword>
<dbReference type="InterPro" id="IPR006202">
    <property type="entry name" value="Neur_chan_lig-bd"/>
</dbReference>
<keyword evidence="5 11" id="KW-0812">Transmembrane</keyword>
<dbReference type="InterPro" id="IPR036719">
    <property type="entry name" value="Neuro-gated_channel_TM_sf"/>
</dbReference>
<dbReference type="GO" id="GO:0004888">
    <property type="term" value="F:transmembrane signaling receptor activity"/>
    <property type="evidence" value="ECO:0007669"/>
    <property type="project" value="InterPro"/>
</dbReference>
<feature type="domain" description="Neurotransmitter-gated ion-channel transmembrane" evidence="13">
    <location>
        <begin position="254"/>
        <end position="347"/>
    </location>
</feature>
<dbReference type="InterPro" id="IPR038050">
    <property type="entry name" value="Neuro_actylchol_rec"/>
</dbReference>
<evidence type="ECO:0000313" key="15">
    <source>
        <dbReference type="Proteomes" id="UP000318571"/>
    </source>
</evidence>
<evidence type="ECO:0000256" key="6">
    <source>
        <dbReference type="ARBA" id="ARBA00022729"/>
    </source>
</evidence>
<keyword evidence="8 11" id="KW-0406">Ion transport</keyword>
<dbReference type="SUPFAM" id="SSF63712">
    <property type="entry name" value="Nicotinic receptor ligand binding domain-like"/>
    <property type="match status" value="2"/>
</dbReference>
<evidence type="ECO:0000256" key="5">
    <source>
        <dbReference type="ARBA" id="ARBA00022692"/>
    </source>
</evidence>
<comment type="caution">
    <text evidence="11">Lacks conserved residue(s) required for the propagation of feature annotation.</text>
</comment>
<name>A0A553P9T0_TIGCA</name>
<keyword evidence="6 11" id="KW-0732">Signal</keyword>
<dbReference type="InterPro" id="IPR006201">
    <property type="entry name" value="Neur_channel"/>
</dbReference>
<dbReference type="Pfam" id="PF02931">
    <property type="entry name" value="Neur_chan_LBD"/>
    <property type="match status" value="2"/>
</dbReference>
<dbReference type="InterPro" id="IPR006028">
    <property type="entry name" value="GABAA/Glycine_rcpt"/>
</dbReference>
<dbReference type="GO" id="GO:0005254">
    <property type="term" value="F:chloride channel activity"/>
    <property type="evidence" value="ECO:0007669"/>
    <property type="project" value="UniProtKB-ARBA"/>
</dbReference>